<dbReference type="WBParaSite" id="PSAMB.scaffold476size49999.g6403.t1">
    <property type="protein sequence ID" value="PSAMB.scaffold476size49999.g6403.t1"/>
    <property type="gene ID" value="PSAMB.scaffold476size49999.g6403"/>
</dbReference>
<feature type="transmembrane region" description="Helical" evidence="5">
    <location>
        <begin position="413"/>
        <end position="435"/>
    </location>
</feature>
<reference evidence="9" key="1">
    <citation type="submission" date="2022-11" db="UniProtKB">
        <authorList>
            <consortium name="WormBaseParasite"/>
        </authorList>
    </citation>
    <scope>IDENTIFICATION</scope>
</reference>
<dbReference type="InterPro" id="IPR005828">
    <property type="entry name" value="MFS_sugar_transport-like"/>
</dbReference>
<organism evidence="8 9">
    <name type="scientific">Plectus sambesii</name>
    <dbReference type="NCBI Taxonomy" id="2011161"/>
    <lineage>
        <taxon>Eukaryota</taxon>
        <taxon>Metazoa</taxon>
        <taxon>Ecdysozoa</taxon>
        <taxon>Nematoda</taxon>
        <taxon>Chromadorea</taxon>
        <taxon>Plectida</taxon>
        <taxon>Plectina</taxon>
        <taxon>Plectoidea</taxon>
        <taxon>Plectidae</taxon>
        <taxon>Plectus</taxon>
    </lineage>
</organism>
<keyword evidence="3 5" id="KW-1133">Transmembrane helix</keyword>
<feature type="transmembrane region" description="Helical" evidence="5">
    <location>
        <begin position="187"/>
        <end position="205"/>
    </location>
</feature>
<protein>
    <submittedName>
        <fullName evidence="9">Major facilitator superfamily (MFS) profile domain-containing protein</fullName>
    </submittedName>
</protein>
<feature type="transmembrane region" description="Helical" evidence="5">
    <location>
        <begin position="348"/>
        <end position="369"/>
    </location>
</feature>
<dbReference type="AlphaFoldDB" id="A0A914WPC7"/>
<evidence type="ECO:0000259" key="7">
    <source>
        <dbReference type="PROSITE" id="PS50850"/>
    </source>
</evidence>
<comment type="subcellular location">
    <subcellularLocation>
        <location evidence="1">Membrane</location>
        <topology evidence="1">Multi-pass membrane protein</topology>
    </subcellularLocation>
</comment>
<dbReference type="PANTHER" id="PTHR23503">
    <property type="entry name" value="SOLUTE CARRIER FAMILY 2"/>
    <property type="match status" value="1"/>
</dbReference>
<feature type="transmembrane region" description="Helical" evidence="5">
    <location>
        <begin position="95"/>
        <end position="114"/>
    </location>
</feature>
<feature type="transmembrane region" description="Helical" evidence="5">
    <location>
        <begin position="64"/>
        <end position="83"/>
    </location>
</feature>
<dbReference type="InterPro" id="IPR020846">
    <property type="entry name" value="MFS_dom"/>
</dbReference>
<feature type="chain" id="PRO_5037135094" evidence="6">
    <location>
        <begin position="28"/>
        <end position="514"/>
    </location>
</feature>
<evidence type="ECO:0000313" key="8">
    <source>
        <dbReference type="Proteomes" id="UP000887566"/>
    </source>
</evidence>
<evidence type="ECO:0000256" key="5">
    <source>
        <dbReference type="SAM" id="Phobius"/>
    </source>
</evidence>
<dbReference type="Proteomes" id="UP000887566">
    <property type="component" value="Unplaced"/>
</dbReference>
<proteinExistence type="predicted"/>
<feature type="transmembrane region" description="Helical" evidence="5">
    <location>
        <begin position="158"/>
        <end position="181"/>
    </location>
</feature>
<keyword evidence="4 5" id="KW-0472">Membrane</keyword>
<feature type="domain" description="Major facilitator superfamily (MFS) profile" evidence="7">
    <location>
        <begin position="17"/>
        <end position="468"/>
    </location>
</feature>
<feature type="transmembrane region" description="Helical" evidence="5">
    <location>
        <begin position="375"/>
        <end position="393"/>
    </location>
</feature>
<evidence type="ECO:0000313" key="9">
    <source>
        <dbReference type="WBParaSite" id="PSAMB.scaffold476size49999.g6403.t1"/>
    </source>
</evidence>
<dbReference type="GO" id="GO:0015149">
    <property type="term" value="F:hexose transmembrane transporter activity"/>
    <property type="evidence" value="ECO:0007669"/>
    <property type="project" value="TreeGrafter"/>
</dbReference>
<feature type="transmembrane region" description="Helical" evidence="5">
    <location>
        <begin position="126"/>
        <end position="146"/>
    </location>
</feature>
<keyword evidence="6" id="KW-0732">Signal</keyword>
<evidence type="ECO:0000256" key="2">
    <source>
        <dbReference type="ARBA" id="ARBA00022692"/>
    </source>
</evidence>
<dbReference type="Gene3D" id="1.20.1250.20">
    <property type="entry name" value="MFS general substrate transporter like domains"/>
    <property type="match status" value="1"/>
</dbReference>
<feature type="transmembrane region" description="Helical" evidence="5">
    <location>
        <begin position="441"/>
        <end position="462"/>
    </location>
</feature>
<sequence length="514" mass="55487">MSQRAMFHPHYRLLFSSCFHALLGTSAFHFTTCLNPVEEYVQTFANNSFAVHYGLALNPVELSWLWSTIACMNAVGAFVGSLLLQYPAELIGRRYTVMIVKNVIQVLAAVLQFSSVSGVNSVEMLIIGRFLGGVACAFSMFIPVFLAECAPADCRGLVATIAFAGVPVWNTIGATTGLQQLLGTPDAWHYVLLIPAIPALVHMCMTSMFPESPKFLFITEMEGQQAKNSIMFYHGSSANVKEAMQVMQLESKLGPVNVRPDESATLRRILQTPHLRIPLFICLVTNAATSFGGSDIVLQYSASAGFLNSLGVPPLIAPWLDVLILQVPGIVVMIIASVLVERTGRRPLLLWGIGLGVVATGGLFAGSLFPKGSVISALLGITGMFLSVVGFYIGPSYISTILPSEMCPQNSRALSTGIAFGFGWIPSILIIVGYPPLDATIGAYSVLPLVILGAASFVYLYFYLPETKGKDVDEIVRLWLPRPDPEGRSNESTPLLGNSHKFNTLGSLAEVDID</sequence>
<dbReference type="PANTHER" id="PTHR23503:SF123">
    <property type="entry name" value="MAJOR FACILITATOR SUPERFAMILY (MFS) PROFILE DOMAIN-CONTAINING PROTEIN"/>
    <property type="match status" value="1"/>
</dbReference>
<evidence type="ECO:0000256" key="6">
    <source>
        <dbReference type="SAM" id="SignalP"/>
    </source>
</evidence>
<name>A0A914WPC7_9BILA</name>
<evidence type="ECO:0000256" key="4">
    <source>
        <dbReference type="ARBA" id="ARBA00023136"/>
    </source>
</evidence>
<evidence type="ECO:0000256" key="3">
    <source>
        <dbReference type="ARBA" id="ARBA00022989"/>
    </source>
</evidence>
<accession>A0A914WPC7</accession>
<feature type="transmembrane region" description="Helical" evidence="5">
    <location>
        <begin position="322"/>
        <end position="341"/>
    </location>
</feature>
<dbReference type="GO" id="GO:0016020">
    <property type="term" value="C:membrane"/>
    <property type="evidence" value="ECO:0007669"/>
    <property type="project" value="UniProtKB-SubCell"/>
</dbReference>
<dbReference type="Pfam" id="PF00083">
    <property type="entry name" value="Sugar_tr"/>
    <property type="match status" value="1"/>
</dbReference>
<dbReference type="InterPro" id="IPR045263">
    <property type="entry name" value="GLUT"/>
</dbReference>
<feature type="signal peptide" evidence="6">
    <location>
        <begin position="1"/>
        <end position="27"/>
    </location>
</feature>
<feature type="transmembrane region" description="Helical" evidence="5">
    <location>
        <begin position="277"/>
        <end position="302"/>
    </location>
</feature>
<dbReference type="PROSITE" id="PS50850">
    <property type="entry name" value="MFS"/>
    <property type="match status" value="1"/>
</dbReference>
<dbReference type="SUPFAM" id="SSF103473">
    <property type="entry name" value="MFS general substrate transporter"/>
    <property type="match status" value="1"/>
</dbReference>
<keyword evidence="2 5" id="KW-0812">Transmembrane</keyword>
<keyword evidence="8" id="KW-1185">Reference proteome</keyword>
<evidence type="ECO:0000256" key="1">
    <source>
        <dbReference type="ARBA" id="ARBA00004141"/>
    </source>
</evidence>
<dbReference type="InterPro" id="IPR036259">
    <property type="entry name" value="MFS_trans_sf"/>
</dbReference>